<evidence type="ECO:0000256" key="2">
    <source>
        <dbReference type="ARBA" id="ARBA00022692"/>
    </source>
</evidence>
<name>A0A6J8E0I3_MYTCO</name>
<proteinExistence type="predicted"/>
<evidence type="ECO:0000256" key="3">
    <source>
        <dbReference type="ARBA" id="ARBA00022989"/>
    </source>
</evidence>
<evidence type="ECO:0000256" key="6">
    <source>
        <dbReference type="SAM" id="Phobius"/>
    </source>
</evidence>
<keyword evidence="9" id="KW-1185">Reference proteome</keyword>
<gene>
    <name evidence="8" type="ORF">MCOR_45520</name>
</gene>
<keyword evidence="3 6" id="KW-1133">Transmembrane helix</keyword>
<dbReference type="Proteomes" id="UP000507470">
    <property type="component" value="Unassembled WGS sequence"/>
</dbReference>
<dbReference type="Pfam" id="PF03798">
    <property type="entry name" value="TRAM_LAG1_CLN8"/>
    <property type="match status" value="1"/>
</dbReference>
<protein>
    <recommendedName>
        <fullName evidence="7">TLC domain-containing protein</fullName>
    </recommendedName>
</protein>
<feature type="transmembrane region" description="Helical" evidence="6">
    <location>
        <begin position="223"/>
        <end position="250"/>
    </location>
</feature>
<evidence type="ECO:0000256" key="1">
    <source>
        <dbReference type="ARBA" id="ARBA00004141"/>
    </source>
</evidence>
<dbReference type="GO" id="GO:0055088">
    <property type="term" value="P:lipid homeostasis"/>
    <property type="evidence" value="ECO:0007669"/>
    <property type="project" value="TreeGrafter"/>
</dbReference>
<feature type="transmembrane region" description="Helical" evidence="6">
    <location>
        <begin position="125"/>
        <end position="144"/>
    </location>
</feature>
<dbReference type="EMBL" id="CACVKT020008039">
    <property type="protein sequence ID" value="CAC5412521.1"/>
    <property type="molecule type" value="Genomic_DNA"/>
</dbReference>
<evidence type="ECO:0000256" key="4">
    <source>
        <dbReference type="ARBA" id="ARBA00023136"/>
    </source>
</evidence>
<organism evidence="8 9">
    <name type="scientific">Mytilus coruscus</name>
    <name type="common">Sea mussel</name>
    <dbReference type="NCBI Taxonomy" id="42192"/>
    <lineage>
        <taxon>Eukaryota</taxon>
        <taxon>Metazoa</taxon>
        <taxon>Spiralia</taxon>
        <taxon>Lophotrochozoa</taxon>
        <taxon>Mollusca</taxon>
        <taxon>Bivalvia</taxon>
        <taxon>Autobranchia</taxon>
        <taxon>Pteriomorphia</taxon>
        <taxon>Mytilida</taxon>
        <taxon>Mytiloidea</taxon>
        <taxon>Mytilidae</taxon>
        <taxon>Mytilinae</taxon>
        <taxon>Mytilus</taxon>
    </lineage>
</organism>
<comment type="subcellular location">
    <subcellularLocation>
        <location evidence="1">Membrane</location>
        <topology evidence="1">Multi-pass membrane protein</topology>
    </subcellularLocation>
</comment>
<dbReference type="PROSITE" id="PS50922">
    <property type="entry name" value="TLC"/>
    <property type="match status" value="1"/>
</dbReference>
<dbReference type="GO" id="GO:0016020">
    <property type="term" value="C:membrane"/>
    <property type="evidence" value="ECO:0007669"/>
    <property type="project" value="UniProtKB-SubCell"/>
</dbReference>
<dbReference type="GO" id="GO:0005783">
    <property type="term" value="C:endoplasmic reticulum"/>
    <property type="evidence" value="ECO:0007669"/>
    <property type="project" value="TreeGrafter"/>
</dbReference>
<feature type="domain" description="TLC" evidence="7">
    <location>
        <begin position="36"/>
        <end position="254"/>
    </location>
</feature>
<keyword evidence="4 5" id="KW-0472">Membrane</keyword>
<evidence type="ECO:0000259" key="7">
    <source>
        <dbReference type="PROSITE" id="PS50922"/>
    </source>
</evidence>
<feature type="transmembrane region" description="Helical" evidence="6">
    <location>
        <begin position="150"/>
        <end position="167"/>
    </location>
</feature>
<dbReference type="SMART" id="SM00724">
    <property type="entry name" value="TLC"/>
    <property type="match status" value="1"/>
</dbReference>
<accession>A0A6J8E0I3</accession>
<sequence>MEVAGLTLAGGATFSCTYLLIRRTLLLAFSHKISTDILCDLSLKIVSSLQAIASFTIGKIIATACQGNIMIDRHWLSNSYAAFALPYFVYDVAAMYEVHYHQYKEIQKKPLLFGIQHFLRRNKAIMIHHIVLPIIFYPAIMLLRKGYGDFFVGIFYQIELAIPFIVFRGALAELNMKDTTLYVISGLLMIVTFTITRVAVFPYLYWKYSIHANISFWEVPWNIPIKCNVGCLIILVLQVYWLAVMVRGAVRVFYKMYIRRISKKSSTE</sequence>
<dbReference type="InterPro" id="IPR050846">
    <property type="entry name" value="TLCD"/>
</dbReference>
<dbReference type="OrthoDB" id="10266980at2759"/>
<evidence type="ECO:0000313" key="8">
    <source>
        <dbReference type="EMBL" id="CAC5412521.1"/>
    </source>
</evidence>
<dbReference type="PANTHER" id="PTHR13439">
    <property type="entry name" value="CT120 PROTEIN"/>
    <property type="match status" value="1"/>
</dbReference>
<evidence type="ECO:0000256" key="5">
    <source>
        <dbReference type="PROSITE-ProRule" id="PRU00205"/>
    </source>
</evidence>
<evidence type="ECO:0000313" key="9">
    <source>
        <dbReference type="Proteomes" id="UP000507470"/>
    </source>
</evidence>
<dbReference type="InterPro" id="IPR006634">
    <property type="entry name" value="TLC-dom"/>
</dbReference>
<feature type="transmembrane region" description="Helical" evidence="6">
    <location>
        <begin position="179"/>
        <end position="203"/>
    </location>
</feature>
<dbReference type="AlphaFoldDB" id="A0A6J8E0I3"/>
<reference evidence="8 9" key="1">
    <citation type="submission" date="2020-06" db="EMBL/GenBank/DDBJ databases">
        <authorList>
            <person name="Li R."/>
            <person name="Bekaert M."/>
        </authorList>
    </citation>
    <scope>NUCLEOTIDE SEQUENCE [LARGE SCALE GENOMIC DNA]</scope>
    <source>
        <strain evidence="9">wild</strain>
    </source>
</reference>
<dbReference type="PANTHER" id="PTHR13439:SF66">
    <property type="entry name" value="BCDNA.GH12326"/>
    <property type="match status" value="1"/>
</dbReference>
<keyword evidence="2 5" id="KW-0812">Transmembrane</keyword>